<protein>
    <submittedName>
        <fullName evidence="1">Uncharacterized protein</fullName>
    </submittedName>
</protein>
<keyword evidence="2" id="KW-1185">Reference proteome</keyword>
<proteinExistence type="predicted"/>
<evidence type="ECO:0000313" key="1">
    <source>
        <dbReference type="EMBL" id="GHI60414.1"/>
    </source>
</evidence>
<accession>A0ABQ3RX17</accession>
<name>A0ABQ3RX17_9ACTN</name>
<comment type="caution">
    <text evidence="1">The sequence shown here is derived from an EMBL/GenBank/DDBJ whole genome shotgun (WGS) entry which is preliminary data.</text>
</comment>
<organism evidence="1 2">
    <name type="scientific">Streptomyces asoensis</name>
    <dbReference type="NCBI Taxonomy" id="249586"/>
    <lineage>
        <taxon>Bacteria</taxon>
        <taxon>Bacillati</taxon>
        <taxon>Actinomycetota</taxon>
        <taxon>Actinomycetes</taxon>
        <taxon>Kitasatosporales</taxon>
        <taxon>Streptomycetaceae</taxon>
        <taxon>Streptomyces</taxon>
    </lineage>
</organism>
<reference evidence="2" key="1">
    <citation type="submission" date="2023-07" db="EMBL/GenBank/DDBJ databases">
        <title>Whole genome shotgun sequence of Streptomyces cacaoi subsp. asoensis NBRC 13813.</title>
        <authorList>
            <person name="Komaki H."/>
            <person name="Tamura T."/>
        </authorList>
    </citation>
    <scope>NUCLEOTIDE SEQUENCE [LARGE SCALE GENOMIC DNA]</scope>
    <source>
        <strain evidence="2">NBRC 13813</strain>
    </source>
</reference>
<dbReference type="Proteomes" id="UP000649259">
    <property type="component" value="Unassembled WGS sequence"/>
</dbReference>
<sequence>MHENEKAHRSTPYALTETGHAPVWGVCAEAEETAGEMLRRGGGEVIRLYVAACAERMAPLFVGLRAGEAGREADLDLYAESVRDLWYVDRPLADAAERVSLLEQFSELRPDEEGITEVGDTYAFFAVLCLRHALSAHGSGSVDDALSCGHAALTAMGMLDRNVAGAGFLADEQRLQSLSLSGDASGLWDASVAVGRERFRAVLDRLPR</sequence>
<dbReference type="Gene3D" id="1.20.1590.10">
    <property type="entry name" value="YP_001051499.1 domain like"/>
    <property type="match status" value="1"/>
</dbReference>
<dbReference type="RefSeq" id="WP_229901101.1">
    <property type="nucleotide sequence ID" value="NZ_BMSI01000002.1"/>
</dbReference>
<gene>
    <name evidence="1" type="ORF">Saso_20640</name>
</gene>
<dbReference type="EMBL" id="BNEB01000002">
    <property type="protein sequence ID" value="GHI60414.1"/>
    <property type="molecule type" value="Genomic_DNA"/>
</dbReference>
<dbReference type="InterPro" id="IPR023381">
    <property type="entry name" value="YP001051499.1-like_dom_sf"/>
</dbReference>
<evidence type="ECO:0000313" key="2">
    <source>
        <dbReference type="Proteomes" id="UP000649259"/>
    </source>
</evidence>
<dbReference type="GeneID" id="91469966"/>